<evidence type="ECO:0000313" key="2">
    <source>
        <dbReference type="EMBL" id="KTD48070.1"/>
    </source>
</evidence>
<reference evidence="2 3" key="1">
    <citation type="submission" date="2015-11" db="EMBL/GenBank/DDBJ databases">
        <title>Genomic analysis of 38 Legionella species identifies large and diverse effector repertoires.</title>
        <authorList>
            <person name="Burstein D."/>
            <person name="Amaro F."/>
            <person name="Zusman T."/>
            <person name="Lifshitz Z."/>
            <person name="Cohen O."/>
            <person name="Gilbert J.A."/>
            <person name="Pupko T."/>
            <person name="Shuman H.A."/>
            <person name="Segal G."/>
        </authorList>
    </citation>
    <scope>NUCLEOTIDE SEQUENCE [LARGE SCALE GENOMIC DNA]</scope>
    <source>
        <strain evidence="2 3">CDC#1442-AUS-E</strain>
    </source>
</reference>
<dbReference type="Gene3D" id="1.10.260.40">
    <property type="entry name" value="lambda repressor-like DNA-binding domains"/>
    <property type="match status" value="1"/>
</dbReference>
<name>A0A0W0XUI3_9GAMM</name>
<protein>
    <submittedName>
        <fullName evidence="2">Antitoxin HigA</fullName>
    </submittedName>
</protein>
<dbReference type="AlphaFoldDB" id="A0A0W0XUI3"/>
<comment type="caution">
    <text evidence="2">The sequence shown here is derived from an EMBL/GenBank/DDBJ whole genome shotgun (WGS) entry which is preliminary data.</text>
</comment>
<dbReference type="OrthoDB" id="9792093at2"/>
<dbReference type="InterPro" id="IPR010982">
    <property type="entry name" value="Lambda_DNA-bd_dom_sf"/>
</dbReference>
<accession>A0A0W0XUI3</accession>
<dbReference type="CDD" id="cd00093">
    <property type="entry name" value="HTH_XRE"/>
    <property type="match status" value="1"/>
</dbReference>
<dbReference type="GO" id="GO:0003677">
    <property type="term" value="F:DNA binding"/>
    <property type="evidence" value="ECO:0007669"/>
    <property type="project" value="InterPro"/>
</dbReference>
<dbReference type="Proteomes" id="UP000054618">
    <property type="component" value="Unassembled WGS sequence"/>
</dbReference>
<dbReference type="PATRIC" id="fig|45073.5.peg.2227"/>
<keyword evidence="3" id="KW-1185">Reference proteome</keyword>
<dbReference type="InterPro" id="IPR001387">
    <property type="entry name" value="Cro/C1-type_HTH"/>
</dbReference>
<dbReference type="EMBL" id="LNYS01000016">
    <property type="protein sequence ID" value="KTD48070.1"/>
    <property type="molecule type" value="Genomic_DNA"/>
</dbReference>
<dbReference type="PROSITE" id="PS50943">
    <property type="entry name" value="HTH_CROC1"/>
    <property type="match status" value="1"/>
</dbReference>
<gene>
    <name evidence="2" type="primary">higA</name>
    <name evidence="2" type="ORF">Lqui_2112</name>
</gene>
<dbReference type="RefSeq" id="WP_058508209.1">
    <property type="nucleotide sequence ID" value="NZ_CAAAIK010000043.1"/>
</dbReference>
<feature type="domain" description="HTH cro/C1-type" evidence="1">
    <location>
        <begin position="33"/>
        <end position="87"/>
    </location>
</feature>
<dbReference type="SMART" id="SM00530">
    <property type="entry name" value="HTH_XRE"/>
    <property type="match status" value="1"/>
</dbReference>
<proteinExistence type="predicted"/>
<dbReference type="SUPFAM" id="SSF47413">
    <property type="entry name" value="lambda repressor-like DNA-binding domains"/>
    <property type="match status" value="1"/>
</dbReference>
<evidence type="ECO:0000259" key="1">
    <source>
        <dbReference type="PROSITE" id="PS50943"/>
    </source>
</evidence>
<sequence length="101" mass="11356">MSIQSLKNKALKNPEVKAEYDLLEQEFALIDTLLSMRRKSGLTQEEIAKKMGTQKGNISRLEKGNGNPSWKTIQNYAHACGFEVSMKVKTMSSQHKNNVAN</sequence>
<dbReference type="Pfam" id="PF13560">
    <property type="entry name" value="HTH_31"/>
    <property type="match status" value="1"/>
</dbReference>
<dbReference type="STRING" id="45073.Lqui_2112"/>
<organism evidence="2 3">
    <name type="scientific">Legionella quinlivanii</name>
    <dbReference type="NCBI Taxonomy" id="45073"/>
    <lineage>
        <taxon>Bacteria</taxon>
        <taxon>Pseudomonadati</taxon>
        <taxon>Pseudomonadota</taxon>
        <taxon>Gammaproteobacteria</taxon>
        <taxon>Legionellales</taxon>
        <taxon>Legionellaceae</taxon>
        <taxon>Legionella</taxon>
    </lineage>
</organism>
<evidence type="ECO:0000313" key="3">
    <source>
        <dbReference type="Proteomes" id="UP000054618"/>
    </source>
</evidence>